<dbReference type="Gene3D" id="3.20.20.30">
    <property type="entry name" value="Luciferase-like domain"/>
    <property type="match status" value="1"/>
</dbReference>
<dbReference type="CDD" id="cd01095">
    <property type="entry name" value="Nitrilotriacetate_monoxgenase"/>
    <property type="match status" value="1"/>
</dbReference>
<dbReference type="RefSeq" id="WP_227323124.1">
    <property type="nucleotide sequence ID" value="NZ_JAESVB010000014.1"/>
</dbReference>
<accession>A0A963YWA9</accession>
<dbReference type="NCBIfam" id="TIGR03860">
    <property type="entry name" value="FMN_nitrolo"/>
    <property type="match status" value="1"/>
</dbReference>
<keyword evidence="2 6" id="KW-0288">FMN</keyword>
<feature type="binding site" evidence="6">
    <location>
        <position position="101"/>
    </location>
    <ligand>
        <name>FMN</name>
        <dbReference type="ChEBI" id="CHEBI:58210"/>
    </ligand>
</feature>
<keyword evidence="3" id="KW-0560">Oxidoreductase</keyword>
<dbReference type="EMBL" id="JAESVB010000014">
    <property type="protein sequence ID" value="MCB8877475.1"/>
    <property type="molecule type" value="Genomic_DNA"/>
</dbReference>
<reference evidence="8" key="2">
    <citation type="submission" date="2021-01" db="EMBL/GenBank/DDBJ databases">
        <authorList>
            <person name="Mieszkin S."/>
            <person name="Pouder E."/>
            <person name="Alain K."/>
        </authorList>
    </citation>
    <scope>NUCLEOTIDE SEQUENCE</scope>
    <source>
        <strain evidence="8">HW T2.11</strain>
    </source>
</reference>
<name>A0A963YWA9_9PROT</name>
<gene>
    <name evidence="8" type="ORF">ASILVAE211_19935</name>
</gene>
<sequence>MAASRKMALALLAQANGLHPAGWITAGGPTDCAMDIGYYAKLAQTAERGKFDLFFVADTPAARTDKLNAWSRHPQYMNCFEPISLLTALSGHTSKIGLGGTASTSFYEPYNIARLYAGLDHLSHGRAAWNVVTSGNNYAARNFGLDALPSHGDRYARAKEFVEIVRALWDTYDDDAIIYDKANGVYFDPTKIHALNHDGRFFKVHGSLNICRGPQGQPVIIQAGASSAGKELAAETAEVVFNSDDEPAAAKAYYDDLKGRMEKFGRQPDQMKILSGFAPLVADSRWEAEDKYRTLQEMIHPDVGLVRIASDLETDVSDLPLDEPIPLDRIPKSANLHTRYFEQIVSLIKEQKLTVRQLWQRYERGNKRVLGTADDVADVMEEWFSAQACDGFMMVFPTLPDGLETFVDKVVPELQRRGLYRQDYEGVTLRDHLGLARPASRYAASGEAA</sequence>
<keyword evidence="4" id="KW-0503">Monooxygenase</keyword>
<dbReference type="GO" id="GO:0016705">
    <property type="term" value="F:oxidoreductase activity, acting on paired donors, with incorporation or reduction of molecular oxygen"/>
    <property type="evidence" value="ECO:0007669"/>
    <property type="project" value="InterPro"/>
</dbReference>
<dbReference type="PANTHER" id="PTHR30011:SF16">
    <property type="entry name" value="C2H2 FINGER DOMAIN TRANSCRIPTION FACTOR (EUROFUNG)-RELATED"/>
    <property type="match status" value="1"/>
</dbReference>
<dbReference type="GO" id="GO:0004497">
    <property type="term" value="F:monooxygenase activity"/>
    <property type="evidence" value="ECO:0007669"/>
    <property type="project" value="UniProtKB-KW"/>
</dbReference>
<evidence type="ECO:0000256" key="6">
    <source>
        <dbReference type="PIRSR" id="PIRSR000337-1"/>
    </source>
</evidence>
<keyword evidence="1 6" id="KW-0285">Flavoprotein</keyword>
<feature type="binding site" evidence="6">
    <location>
        <position position="155"/>
    </location>
    <ligand>
        <name>FMN</name>
        <dbReference type="ChEBI" id="CHEBI:58210"/>
    </ligand>
</feature>
<dbReference type="Proteomes" id="UP000708298">
    <property type="component" value="Unassembled WGS sequence"/>
</dbReference>
<reference evidence="8" key="1">
    <citation type="journal article" date="2021" name="Microorganisms">
        <title>Acidisoma silvae sp. nov. and Acidisomacellulosilytica sp. nov., Two Acidophilic Bacteria Isolated from Decaying Wood, Hydrolyzing Cellulose and Producing Poly-3-hydroxybutyrate.</title>
        <authorList>
            <person name="Mieszkin S."/>
            <person name="Pouder E."/>
            <person name="Uroz S."/>
            <person name="Simon-Colin C."/>
            <person name="Alain K."/>
        </authorList>
    </citation>
    <scope>NUCLEOTIDE SEQUENCE</scope>
    <source>
        <strain evidence="8">HW T2.11</strain>
    </source>
</reference>
<evidence type="ECO:0000256" key="1">
    <source>
        <dbReference type="ARBA" id="ARBA00022630"/>
    </source>
</evidence>
<comment type="similarity">
    <text evidence="5">Belongs to the NtaA/SnaA/DszA monooxygenase family.</text>
</comment>
<evidence type="ECO:0000256" key="3">
    <source>
        <dbReference type="ARBA" id="ARBA00023002"/>
    </source>
</evidence>
<dbReference type="SUPFAM" id="SSF51679">
    <property type="entry name" value="Bacterial luciferase-like"/>
    <property type="match status" value="1"/>
</dbReference>
<feature type="binding site" evidence="6">
    <location>
        <position position="226"/>
    </location>
    <ligand>
        <name>FMN</name>
        <dbReference type="ChEBI" id="CHEBI:58210"/>
    </ligand>
</feature>
<evidence type="ECO:0000313" key="9">
    <source>
        <dbReference type="Proteomes" id="UP000708298"/>
    </source>
</evidence>
<dbReference type="InterPro" id="IPR036661">
    <property type="entry name" value="Luciferase-like_sf"/>
</dbReference>
<dbReference type="Pfam" id="PF00296">
    <property type="entry name" value="Bac_luciferase"/>
    <property type="match status" value="1"/>
</dbReference>
<proteinExistence type="inferred from homology"/>
<protein>
    <submittedName>
        <fullName evidence="8">LLM class flavin-dependent oxidoreductase</fullName>
    </submittedName>
</protein>
<evidence type="ECO:0000313" key="8">
    <source>
        <dbReference type="EMBL" id="MCB8877475.1"/>
    </source>
</evidence>
<keyword evidence="9" id="KW-1185">Reference proteome</keyword>
<dbReference type="InterPro" id="IPR011251">
    <property type="entry name" value="Luciferase-like_dom"/>
</dbReference>
<comment type="caution">
    <text evidence="8">The sequence shown here is derived from an EMBL/GenBank/DDBJ whole genome shotgun (WGS) entry which is preliminary data.</text>
</comment>
<organism evidence="8 9">
    <name type="scientific">Acidisoma silvae</name>
    <dbReference type="NCBI Taxonomy" id="2802396"/>
    <lineage>
        <taxon>Bacteria</taxon>
        <taxon>Pseudomonadati</taxon>
        <taxon>Pseudomonadota</taxon>
        <taxon>Alphaproteobacteria</taxon>
        <taxon>Acetobacterales</taxon>
        <taxon>Acidocellaceae</taxon>
        <taxon>Acidisoma</taxon>
    </lineage>
</organism>
<evidence type="ECO:0000259" key="7">
    <source>
        <dbReference type="Pfam" id="PF00296"/>
    </source>
</evidence>
<feature type="binding site" evidence="6">
    <location>
        <position position="151"/>
    </location>
    <ligand>
        <name>FMN</name>
        <dbReference type="ChEBI" id="CHEBI:58210"/>
    </ligand>
</feature>
<evidence type="ECO:0000256" key="2">
    <source>
        <dbReference type="ARBA" id="ARBA00022643"/>
    </source>
</evidence>
<dbReference type="PIRSF" id="PIRSF000337">
    <property type="entry name" value="NTA_MOA"/>
    <property type="match status" value="1"/>
</dbReference>
<evidence type="ECO:0000256" key="5">
    <source>
        <dbReference type="ARBA" id="ARBA00033748"/>
    </source>
</evidence>
<feature type="binding site" evidence="6">
    <location>
        <position position="58"/>
    </location>
    <ligand>
        <name>FMN</name>
        <dbReference type="ChEBI" id="CHEBI:58210"/>
    </ligand>
</feature>
<evidence type="ECO:0000256" key="4">
    <source>
        <dbReference type="ARBA" id="ARBA00023033"/>
    </source>
</evidence>
<dbReference type="PANTHER" id="PTHR30011">
    <property type="entry name" value="ALKANESULFONATE MONOOXYGENASE-RELATED"/>
    <property type="match status" value="1"/>
</dbReference>
<dbReference type="InterPro" id="IPR016215">
    <property type="entry name" value="NTA_MOA"/>
</dbReference>
<dbReference type="AlphaFoldDB" id="A0A963YWA9"/>
<feature type="domain" description="Luciferase-like" evidence="7">
    <location>
        <begin position="24"/>
        <end position="296"/>
    </location>
</feature>
<dbReference type="InterPro" id="IPR051260">
    <property type="entry name" value="Diverse_substr_monoxygenases"/>
</dbReference>